<dbReference type="AlphaFoldDB" id="A0A378ME66"/>
<evidence type="ECO:0000313" key="10">
    <source>
        <dbReference type="Proteomes" id="UP000254879"/>
    </source>
</evidence>
<evidence type="ECO:0000256" key="7">
    <source>
        <dbReference type="ARBA" id="ARBA00023136"/>
    </source>
</evidence>
<gene>
    <name evidence="9" type="primary">gmuC_4</name>
    <name evidence="9" type="ORF">NCTC10815_01967</name>
</gene>
<evidence type="ECO:0000256" key="6">
    <source>
        <dbReference type="ARBA" id="ARBA00022989"/>
    </source>
</evidence>
<dbReference type="Proteomes" id="UP000254879">
    <property type="component" value="Unassembled WGS sequence"/>
</dbReference>
<keyword evidence="5" id="KW-0812">Transmembrane</keyword>
<dbReference type="InterPro" id="IPR004796">
    <property type="entry name" value="PTS_IIC_cello"/>
</dbReference>
<evidence type="ECO:0000256" key="2">
    <source>
        <dbReference type="ARBA" id="ARBA00022448"/>
    </source>
</evidence>
<accession>A0A378ME66</accession>
<name>A0A378ME66_LISGR</name>
<evidence type="ECO:0000256" key="4">
    <source>
        <dbReference type="ARBA" id="ARBA00022597"/>
    </source>
</evidence>
<dbReference type="GO" id="GO:0008982">
    <property type="term" value="F:protein-N(PI)-phosphohistidine-sugar phosphotransferase activity"/>
    <property type="evidence" value="ECO:0007669"/>
    <property type="project" value="UniProtKB-UniRule"/>
</dbReference>
<dbReference type="InterPro" id="IPR051088">
    <property type="entry name" value="PTS_Sugar-EIIC/EIIB"/>
</dbReference>
<dbReference type="OrthoDB" id="1641940at2"/>
<dbReference type="GO" id="GO:0009401">
    <property type="term" value="P:phosphoenolpyruvate-dependent sugar phosphotransferase system"/>
    <property type="evidence" value="ECO:0007669"/>
    <property type="project" value="InterPro"/>
</dbReference>
<evidence type="ECO:0000313" key="9">
    <source>
        <dbReference type="EMBL" id="STY44618.1"/>
    </source>
</evidence>
<keyword evidence="4 8" id="KW-0762">Sugar transport</keyword>
<keyword evidence="3 8" id="KW-1003">Cell membrane</keyword>
<comment type="subcellular location">
    <subcellularLocation>
        <location evidence="1">Cell membrane</location>
        <topology evidence="1">Multi-pass membrane protein</topology>
    </subcellularLocation>
</comment>
<dbReference type="PANTHER" id="PTHR33989">
    <property type="match status" value="1"/>
</dbReference>
<comment type="function">
    <text evidence="8">The phosphoenolpyruvate-dependent sugar phosphotransferase system (PTS), a major carbohydrate active -transport system, catalyzes the phosphorylation of incoming sugar substrates concomitant with their translocation across the cell membrane.</text>
</comment>
<sequence>MNGLTAFLEKYFVPVAAKIGSQKHLVALRDAFISTMPITMAGSIAVLLNVFFRDFPTEWGWTGFVAAMDPLIGINGYVYNGTLAIVSIIFAFSLGYNISKSYDVDRLAGGLVSLAAFMMNLAVTVDLETVKSAIGAANASFDVNTLPKEFSGIYGFFSLAQVNGTGLFTAMIFGFLATIIYAKLMQAKITIKMPEAVPPAVSKAFAAIIPALVALYVCGIIVWGFTKLTGMDVITWISNTIQEPLLAMSQGYGAVFLVTLLVQVLWFFGIHGPNVLAPVLESLWGTAQLQNISAAQEGASLPFQWVRGSFDAYVWMGGSGGTLVLVIALLVFSKRADARTVAKLSLGPGIFNINEPIMFGLPIVLNTIYLIPFIIAPLVMVTVAYFATALGLVGPVIAAVPWVMPPLFNSFIATGGDWVAPVISLINLVIGFVIWTPFVLTANRVGPPEEEMKA</sequence>
<keyword evidence="6" id="KW-1133">Transmembrane helix</keyword>
<evidence type="ECO:0000256" key="3">
    <source>
        <dbReference type="ARBA" id="ARBA00022475"/>
    </source>
</evidence>
<dbReference type="NCBIfam" id="TIGR00410">
    <property type="entry name" value="lacE"/>
    <property type="match status" value="1"/>
</dbReference>
<organism evidence="9 10">
    <name type="scientific">Listeria grayi</name>
    <name type="common">Listeria murrayi</name>
    <dbReference type="NCBI Taxonomy" id="1641"/>
    <lineage>
        <taxon>Bacteria</taxon>
        <taxon>Bacillati</taxon>
        <taxon>Bacillota</taxon>
        <taxon>Bacilli</taxon>
        <taxon>Bacillales</taxon>
        <taxon>Listeriaceae</taxon>
        <taxon>Listeria</taxon>
    </lineage>
</organism>
<keyword evidence="2 8" id="KW-0813">Transport</keyword>
<dbReference type="PROSITE" id="PS51105">
    <property type="entry name" value="PTS_EIIC_TYPE_3"/>
    <property type="match status" value="1"/>
</dbReference>
<dbReference type="Pfam" id="PF02378">
    <property type="entry name" value="PTS_EIIC"/>
    <property type="match status" value="1"/>
</dbReference>
<proteinExistence type="predicted"/>
<dbReference type="InterPro" id="IPR003352">
    <property type="entry name" value="PTS_EIIC"/>
</dbReference>
<evidence type="ECO:0000256" key="8">
    <source>
        <dbReference type="PIRNR" id="PIRNR006351"/>
    </source>
</evidence>
<evidence type="ECO:0000256" key="1">
    <source>
        <dbReference type="ARBA" id="ARBA00004651"/>
    </source>
</evidence>
<dbReference type="EMBL" id="UGPG01000001">
    <property type="protein sequence ID" value="STY44618.1"/>
    <property type="molecule type" value="Genomic_DNA"/>
</dbReference>
<protein>
    <recommendedName>
        <fullName evidence="8">Permease IIC component</fullName>
    </recommendedName>
</protein>
<dbReference type="RefSeq" id="WP_003756922.1">
    <property type="nucleotide sequence ID" value="NZ_CABKNG010000001.1"/>
</dbReference>
<dbReference type="PANTHER" id="PTHR33989:SF4">
    <property type="entry name" value="PTS SYSTEM N,N'-DIACETYLCHITOBIOSE-SPECIFIC EIIC COMPONENT"/>
    <property type="match status" value="1"/>
</dbReference>
<dbReference type="PIRSF" id="PIRSF006351">
    <property type="entry name" value="PTS_EIIC-Cellobiose"/>
    <property type="match status" value="1"/>
</dbReference>
<keyword evidence="7 8" id="KW-0472">Membrane</keyword>
<evidence type="ECO:0000256" key="5">
    <source>
        <dbReference type="ARBA" id="ARBA00022692"/>
    </source>
</evidence>
<dbReference type="GO" id="GO:0005886">
    <property type="term" value="C:plasma membrane"/>
    <property type="evidence" value="ECO:0007669"/>
    <property type="project" value="UniProtKB-SubCell"/>
</dbReference>
<dbReference type="GO" id="GO:1902815">
    <property type="term" value="P:N,N'-diacetylchitobiose import"/>
    <property type="evidence" value="ECO:0007669"/>
    <property type="project" value="TreeGrafter"/>
</dbReference>
<reference evidence="9 10" key="1">
    <citation type="submission" date="2018-06" db="EMBL/GenBank/DDBJ databases">
        <authorList>
            <consortium name="Pathogen Informatics"/>
            <person name="Doyle S."/>
        </authorList>
    </citation>
    <scope>NUCLEOTIDE SEQUENCE [LARGE SCALE GENOMIC DNA]</scope>
    <source>
        <strain evidence="10">NCTC 10815</strain>
    </source>
</reference>
<dbReference type="InterPro" id="IPR004501">
    <property type="entry name" value="PTS_EIIC_3"/>
</dbReference>